<feature type="compositionally biased region" description="Polar residues" evidence="2">
    <location>
        <begin position="915"/>
        <end position="924"/>
    </location>
</feature>
<evidence type="ECO:0000313" key="3">
    <source>
        <dbReference type="EMBL" id="KAJ9547908.1"/>
    </source>
</evidence>
<gene>
    <name evidence="3" type="ORF">OSB04_020451</name>
</gene>
<feature type="compositionally biased region" description="Low complexity" evidence="2">
    <location>
        <begin position="313"/>
        <end position="334"/>
    </location>
</feature>
<feature type="region of interest" description="Disordered" evidence="2">
    <location>
        <begin position="177"/>
        <end position="301"/>
    </location>
</feature>
<dbReference type="PANTHER" id="PTHR12161:SF13">
    <property type="entry name" value="REGULATOR OF VPS4 ACTIVITY IN THE MVB PATHWAY PROTEIN"/>
    <property type="match status" value="1"/>
</dbReference>
<feature type="region of interest" description="Disordered" evidence="2">
    <location>
        <begin position="592"/>
        <end position="692"/>
    </location>
</feature>
<feature type="compositionally biased region" description="Polar residues" evidence="2">
    <location>
        <begin position="593"/>
        <end position="605"/>
    </location>
</feature>
<feature type="region of interest" description="Disordered" evidence="2">
    <location>
        <begin position="769"/>
        <end position="936"/>
    </location>
</feature>
<feature type="compositionally biased region" description="Low complexity" evidence="2">
    <location>
        <begin position="250"/>
        <end position="259"/>
    </location>
</feature>
<dbReference type="Proteomes" id="UP001172457">
    <property type="component" value="Chromosome 5"/>
</dbReference>
<feature type="compositionally biased region" description="Basic and acidic residues" evidence="2">
    <location>
        <begin position="396"/>
        <end position="429"/>
    </location>
</feature>
<dbReference type="FunFam" id="1.20.1260.60:FF:000003">
    <property type="entry name" value="IST1-like protein isoform A"/>
    <property type="match status" value="1"/>
</dbReference>
<proteinExistence type="inferred from homology"/>
<dbReference type="InterPro" id="IPR005061">
    <property type="entry name" value="Ist1"/>
</dbReference>
<dbReference type="InterPro" id="IPR042277">
    <property type="entry name" value="IST1-like"/>
</dbReference>
<organism evidence="3 4">
    <name type="scientific">Centaurea solstitialis</name>
    <name type="common">yellow star-thistle</name>
    <dbReference type="NCBI Taxonomy" id="347529"/>
    <lineage>
        <taxon>Eukaryota</taxon>
        <taxon>Viridiplantae</taxon>
        <taxon>Streptophyta</taxon>
        <taxon>Embryophyta</taxon>
        <taxon>Tracheophyta</taxon>
        <taxon>Spermatophyta</taxon>
        <taxon>Magnoliopsida</taxon>
        <taxon>eudicotyledons</taxon>
        <taxon>Gunneridae</taxon>
        <taxon>Pentapetalae</taxon>
        <taxon>asterids</taxon>
        <taxon>campanulids</taxon>
        <taxon>Asterales</taxon>
        <taxon>Asteraceae</taxon>
        <taxon>Carduoideae</taxon>
        <taxon>Cardueae</taxon>
        <taxon>Centaureinae</taxon>
        <taxon>Centaurea</taxon>
    </lineage>
</organism>
<evidence type="ECO:0008006" key="5">
    <source>
        <dbReference type="Google" id="ProtNLM"/>
    </source>
</evidence>
<feature type="region of interest" description="Disordered" evidence="2">
    <location>
        <begin position="536"/>
        <end position="578"/>
    </location>
</feature>
<dbReference type="GO" id="GO:0015031">
    <property type="term" value="P:protein transport"/>
    <property type="evidence" value="ECO:0007669"/>
    <property type="project" value="InterPro"/>
</dbReference>
<dbReference type="EMBL" id="JARYMX010000005">
    <property type="protein sequence ID" value="KAJ9547908.1"/>
    <property type="molecule type" value="Genomic_DNA"/>
</dbReference>
<accession>A0AA38SZW3</accession>
<feature type="compositionally biased region" description="Basic and acidic residues" evidence="2">
    <location>
        <begin position="261"/>
        <end position="286"/>
    </location>
</feature>
<comment type="similarity">
    <text evidence="1">Belongs to the IST1 family.</text>
</comment>
<feature type="region of interest" description="Disordered" evidence="2">
    <location>
        <begin position="709"/>
        <end position="750"/>
    </location>
</feature>
<evidence type="ECO:0000256" key="2">
    <source>
        <dbReference type="SAM" id="MobiDB-lite"/>
    </source>
</evidence>
<feature type="compositionally biased region" description="Polar residues" evidence="2">
    <location>
        <begin position="204"/>
        <end position="218"/>
    </location>
</feature>
<feature type="compositionally biased region" description="Basic and acidic residues" evidence="2">
    <location>
        <begin position="658"/>
        <end position="675"/>
    </location>
</feature>
<comment type="caution">
    <text evidence="3">The sequence shown here is derived from an EMBL/GenBank/DDBJ whole genome shotgun (WGS) entry which is preliminary data.</text>
</comment>
<feature type="compositionally biased region" description="Basic and acidic residues" evidence="2">
    <location>
        <begin position="336"/>
        <end position="355"/>
    </location>
</feature>
<dbReference type="Gene3D" id="1.20.1260.60">
    <property type="entry name" value="Vacuolar protein sorting-associated protein Ist1"/>
    <property type="match status" value="1"/>
</dbReference>
<feature type="compositionally biased region" description="Low complexity" evidence="2">
    <location>
        <begin position="782"/>
        <end position="794"/>
    </location>
</feature>
<feature type="compositionally biased region" description="Basic and acidic residues" evidence="2">
    <location>
        <begin position="822"/>
        <end position="833"/>
    </location>
</feature>
<feature type="compositionally biased region" description="Basic and acidic residues" evidence="2">
    <location>
        <begin position="362"/>
        <end position="373"/>
    </location>
</feature>
<feature type="compositionally biased region" description="Polar residues" evidence="2">
    <location>
        <begin position="290"/>
        <end position="301"/>
    </location>
</feature>
<feature type="compositionally biased region" description="Basic and acidic residues" evidence="2">
    <location>
        <begin position="617"/>
        <end position="630"/>
    </location>
</feature>
<sequence>MLHKSFKPAKCKTSLKLAISRIKLMKNKKGVQINQMKRELSQLLESSQDRTARIRVEHVIREEKMVAAYELIEIYCELIVARMAIIESQKVCPLDLKEAVTSVIFAAPRCSDISELSDIRKHFTKKYGKEFVSAATELRPDCGVSRLLVEKLSAIAPDVKTKIKVLSDVAKEHNINWDPTSFEEKEPNPPSDLLNVPPSRFEKTGTTTADPTKIQGSNIDDVHSRKEKQDRVPIDFAQQNRKYTLDARNTTSTDTETSSGGRHDDTRSSGISIDRHLGETSERMEMKQPVSRSNNDFSSGRENWKMEFKDATSAAQAAAESAERAAMAARAAAQFSRDEKIVNRSHSSDVRDEPPRVSAPKDSNENSVDDRKPKISNQQTGRIEHDASQKSAFVRPDVRSHSSDVRDEPSRVSDPPKDSDEKSVDDRKSKMPSQQTGRIEHDASSQKGAFVRPDDGSIEDENLVNDFRMADGYFEESLNQDLDRDQDSSDPKTTSLERFEESKTEDINYFAEEATSTRSVVGNPFAVVDERNLFRESSKTSSNFDSRRDDEAISDDGGPRFDTGFEYDEGSPTRSLENNHIWNKNDIVEEVSSRSPLFTESNSFPDHSVKYTEPLETEDHVLANFDHSDGPDSDPETETDLFSTKREPFGVESTQDFSSRKTRIELNDLVEKESVDTLEGGDDDSVNRSDDMDARKELKFGTLTGGFRNKGGVRLPPYAKNPVSEASKNSVEESSRTGGEASRLDLGTNRVEDKRTNVSISMSMFFDDGETDSEEEVVVSKRASSGVRLGSGVSRRTRGSHLKSHVEPKGETVISSSSEYWKLGRPDEARSDVGRTFIPARKTTEIGSGSAQEKNSNKSYRNENPPRKPTRSVNAAESGKTEINSGPEAPYSKSHVIEPKTYSDEPSFPRKKSAESGSTASLATKASHVHPKLPDYDSIAARLESLRTSRP</sequence>
<protein>
    <recommendedName>
        <fullName evidence="5">IST1-like protein</fullName>
    </recommendedName>
</protein>
<dbReference type="PANTHER" id="PTHR12161">
    <property type="entry name" value="IST1 FAMILY MEMBER"/>
    <property type="match status" value="1"/>
</dbReference>
<feature type="compositionally biased region" description="Polar residues" evidence="2">
    <location>
        <begin position="845"/>
        <end position="859"/>
    </location>
</feature>
<dbReference type="AlphaFoldDB" id="A0AA38SZW3"/>
<feature type="compositionally biased region" description="Basic and acidic residues" evidence="2">
    <location>
        <begin position="481"/>
        <end position="506"/>
    </location>
</feature>
<keyword evidence="4" id="KW-1185">Reference proteome</keyword>
<name>A0AA38SZW3_9ASTR</name>
<reference evidence="3" key="1">
    <citation type="submission" date="2023-03" db="EMBL/GenBank/DDBJ databases">
        <title>Chromosome-scale reference genome and RAD-based genetic map of yellow starthistle (Centaurea solstitialis) reveal putative structural variation and QTLs associated with invader traits.</title>
        <authorList>
            <person name="Reatini B."/>
            <person name="Cang F.A."/>
            <person name="Jiang Q."/>
            <person name="Mckibben M.T.W."/>
            <person name="Barker M.S."/>
            <person name="Rieseberg L.H."/>
            <person name="Dlugosch K.M."/>
        </authorList>
    </citation>
    <scope>NUCLEOTIDE SEQUENCE</scope>
    <source>
        <strain evidence="3">CAN-66</strain>
        <tissue evidence="3">Leaf</tissue>
    </source>
</reference>
<dbReference type="Pfam" id="PF03398">
    <property type="entry name" value="Ist1"/>
    <property type="match status" value="1"/>
</dbReference>
<feature type="compositionally biased region" description="Basic and acidic residues" evidence="2">
    <location>
        <begin position="220"/>
        <end position="233"/>
    </location>
</feature>
<evidence type="ECO:0000256" key="1">
    <source>
        <dbReference type="ARBA" id="ARBA00005536"/>
    </source>
</evidence>
<feature type="region of interest" description="Disordered" evidence="2">
    <location>
        <begin position="313"/>
        <end position="507"/>
    </location>
</feature>
<evidence type="ECO:0000313" key="4">
    <source>
        <dbReference type="Proteomes" id="UP001172457"/>
    </source>
</evidence>